<proteinExistence type="predicted"/>
<accession>A0A915KF46</accession>
<organism evidence="1 2">
    <name type="scientific">Romanomermis culicivorax</name>
    <name type="common">Nematode worm</name>
    <dbReference type="NCBI Taxonomy" id="13658"/>
    <lineage>
        <taxon>Eukaryota</taxon>
        <taxon>Metazoa</taxon>
        <taxon>Ecdysozoa</taxon>
        <taxon>Nematoda</taxon>
        <taxon>Enoplea</taxon>
        <taxon>Dorylaimia</taxon>
        <taxon>Mermithida</taxon>
        <taxon>Mermithoidea</taxon>
        <taxon>Mermithidae</taxon>
        <taxon>Romanomermis</taxon>
    </lineage>
</organism>
<name>A0A915KF46_ROMCU</name>
<protein>
    <submittedName>
        <fullName evidence="2">Secreted protein</fullName>
    </submittedName>
</protein>
<evidence type="ECO:0000313" key="2">
    <source>
        <dbReference type="WBParaSite" id="nRc.2.0.1.t37428-RA"/>
    </source>
</evidence>
<sequence>MVPFTIRMMFSIASSTRLFPLWIFLCAAYSYAGKIRFNRPSTVAPDYVDEQHNDELILNPCVRVCISTTVCLRGNVSVPQNKLCGTTDESKRMHEVLMNLEKLAVIIAE</sequence>
<keyword evidence="1" id="KW-1185">Reference proteome</keyword>
<evidence type="ECO:0000313" key="1">
    <source>
        <dbReference type="Proteomes" id="UP000887565"/>
    </source>
</evidence>
<dbReference type="AlphaFoldDB" id="A0A915KF46"/>
<dbReference type="Proteomes" id="UP000887565">
    <property type="component" value="Unplaced"/>
</dbReference>
<dbReference type="WBParaSite" id="nRc.2.0.1.t37428-RA">
    <property type="protein sequence ID" value="nRc.2.0.1.t37428-RA"/>
    <property type="gene ID" value="nRc.2.0.1.g37428"/>
</dbReference>
<reference evidence="2" key="1">
    <citation type="submission" date="2022-11" db="UniProtKB">
        <authorList>
            <consortium name="WormBaseParasite"/>
        </authorList>
    </citation>
    <scope>IDENTIFICATION</scope>
</reference>